<keyword evidence="4" id="KW-0804">Transcription</keyword>
<feature type="region of interest" description="Disordered" evidence="6">
    <location>
        <begin position="1"/>
        <end position="20"/>
    </location>
</feature>
<evidence type="ECO:0000313" key="9">
    <source>
        <dbReference type="Proteomes" id="UP000256838"/>
    </source>
</evidence>
<dbReference type="SUPFAM" id="SSF48498">
    <property type="entry name" value="Tetracyclin repressor-like, C-terminal domain"/>
    <property type="match status" value="2"/>
</dbReference>
<reference evidence="8 9" key="1">
    <citation type="submission" date="2018-08" db="EMBL/GenBank/DDBJ databases">
        <title>Paraburkholderia sp. DHOM06 isolated from forest soil.</title>
        <authorList>
            <person name="Gao Z.-H."/>
            <person name="Qiu L.-H."/>
        </authorList>
    </citation>
    <scope>NUCLEOTIDE SEQUENCE [LARGE SCALE GENOMIC DNA]</scope>
    <source>
        <strain evidence="8 9">DHOM06</strain>
    </source>
</reference>
<dbReference type="RefSeq" id="WP_115536682.1">
    <property type="nucleotide sequence ID" value="NZ_QRGA01000017.1"/>
</dbReference>
<dbReference type="PANTHER" id="PTHR30055">
    <property type="entry name" value="HTH-TYPE TRANSCRIPTIONAL REGULATOR RUTR"/>
    <property type="match status" value="1"/>
</dbReference>
<feature type="DNA-binding region" description="H-T-H motif" evidence="5">
    <location>
        <begin position="306"/>
        <end position="325"/>
    </location>
</feature>
<sequence>MQRKERETLPFEGGGHADSVTGSVARRNRELRFTQIIVAAREAFQEDGYAGFTTRGVAGRVGITLGNLQYYFRTKEELLRAALETYVREILDDYAAIATRPGAVAARRCAALVERFLRDINETDLPRFLFEIWAFAQHEPFAADLIDEWYARYRSMFAGLLSEIHPSLTSEQCLTRAAVLVAQTNGMAIFANRGAARDKDSAEFARMTKRAVKMIVGLSGQALESRPAAGRARNRRPAHEGSAYANATDPKGQIEEAQFQLTVRQDGQERLYYRPTVRGRRREVKINEIVSTAANLLATEGYANFTQARVARELGMLPSALQNYFPMHEDLLRSTIDALIQVFLDRYAEMAKPSGKPALERLREIVSDVFEEALDPQVCRFSFEFLALAGHSETTRELVAHSYFTYRSIYVNLVREIDASATARECIVRATLIAAQMEGAATLMFGAKSQPPNVDRVFELMIEMAARIAQGAVDAKTAL</sequence>
<evidence type="ECO:0000256" key="6">
    <source>
        <dbReference type="SAM" id="MobiDB-lite"/>
    </source>
</evidence>
<evidence type="ECO:0000256" key="4">
    <source>
        <dbReference type="ARBA" id="ARBA00023163"/>
    </source>
</evidence>
<feature type="domain" description="HTH tetR-type" evidence="7">
    <location>
        <begin position="30"/>
        <end position="90"/>
    </location>
</feature>
<proteinExistence type="predicted"/>
<comment type="caution">
    <text evidence="8">The sequence shown here is derived from an EMBL/GenBank/DDBJ whole genome shotgun (WGS) entry which is preliminary data.</text>
</comment>
<protein>
    <submittedName>
        <fullName evidence="8">TetR/AcrR family transcriptional regulator</fullName>
    </submittedName>
</protein>
<dbReference type="GO" id="GO:0000976">
    <property type="term" value="F:transcription cis-regulatory region binding"/>
    <property type="evidence" value="ECO:0007669"/>
    <property type="project" value="TreeGrafter"/>
</dbReference>
<feature type="DNA-binding region" description="H-T-H motif" evidence="5">
    <location>
        <begin position="53"/>
        <end position="72"/>
    </location>
</feature>
<feature type="region of interest" description="Disordered" evidence="6">
    <location>
        <begin position="226"/>
        <end position="249"/>
    </location>
</feature>
<dbReference type="PROSITE" id="PS50977">
    <property type="entry name" value="HTH_TETR_2"/>
    <property type="match status" value="2"/>
</dbReference>
<dbReference type="Gene3D" id="1.10.357.10">
    <property type="entry name" value="Tetracycline Repressor, domain 2"/>
    <property type="match status" value="2"/>
</dbReference>
<dbReference type="InterPro" id="IPR039538">
    <property type="entry name" value="BetI_C"/>
</dbReference>
<evidence type="ECO:0000256" key="3">
    <source>
        <dbReference type="ARBA" id="ARBA00023125"/>
    </source>
</evidence>
<dbReference type="PRINTS" id="PR00455">
    <property type="entry name" value="HTHTETR"/>
</dbReference>
<keyword evidence="3 5" id="KW-0238">DNA-binding</keyword>
<dbReference type="Pfam" id="PF13977">
    <property type="entry name" value="TetR_C_6"/>
    <property type="match status" value="1"/>
</dbReference>
<evidence type="ECO:0000313" key="8">
    <source>
        <dbReference type="EMBL" id="RDU95905.1"/>
    </source>
</evidence>
<keyword evidence="2" id="KW-0805">Transcription regulation</keyword>
<evidence type="ECO:0000256" key="2">
    <source>
        <dbReference type="ARBA" id="ARBA00023015"/>
    </source>
</evidence>
<evidence type="ECO:0000256" key="5">
    <source>
        <dbReference type="PROSITE-ProRule" id="PRU00335"/>
    </source>
</evidence>
<keyword evidence="1" id="KW-0678">Repressor</keyword>
<dbReference type="PANTHER" id="PTHR30055:SF226">
    <property type="entry name" value="HTH-TYPE TRANSCRIPTIONAL REGULATOR PKSA"/>
    <property type="match status" value="1"/>
</dbReference>
<evidence type="ECO:0000259" key="7">
    <source>
        <dbReference type="PROSITE" id="PS50977"/>
    </source>
</evidence>
<dbReference type="Proteomes" id="UP000256838">
    <property type="component" value="Unassembled WGS sequence"/>
</dbReference>
<dbReference type="SUPFAM" id="SSF46689">
    <property type="entry name" value="Homeodomain-like"/>
    <property type="match status" value="2"/>
</dbReference>
<name>A0A3D8JT60_9BURK</name>
<dbReference type="InterPro" id="IPR036271">
    <property type="entry name" value="Tet_transcr_reg_TetR-rel_C_sf"/>
</dbReference>
<accession>A0A3D8JT60</accession>
<dbReference type="InterPro" id="IPR009057">
    <property type="entry name" value="Homeodomain-like_sf"/>
</dbReference>
<gene>
    <name evidence="8" type="ORF">DWV00_27065</name>
</gene>
<feature type="domain" description="HTH tetR-type" evidence="7">
    <location>
        <begin position="283"/>
        <end position="343"/>
    </location>
</feature>
<dbReference type="InterPro" id="IPR050109">
    <property type="entry name" value="HTH-type_TetR-like_transc_reg"/>
</dbReference>
<dbReference type="OrthoDB" id="8586619at2"/>
<dbReference type="InterPro" id="IPR001647">
    <property type="entry name" value="HTH_TetR"/>
</dbReference>
<organism evidence="8 9">
    <name type="scientific">Trinickia dinghuensis</name>
    <dbReference type="NCBI Taxonomy" id="2291023"/>
    <lineage>
        <taxon>Bacteria</taxon>
        <taxon>Pseudomonadati</taxon>
        <taxon>Pseudomonadota</taxon>
        <taxon>Betaproteobacteria</taxon>
        <taxon>Burkholderiales</taxon>
        <taxon>Burkholderiaceae</taxon>
        <taxon>Trinickia</taxon>
    </lineage>
</organism>
<dbReference type="GO" id="GO:0003700">
    <property type="term" value="F:DNA-binding transcription factor activity"/>
    <property type="evidence" value="ECO:0007669"/>
    <property type="project" value="TreeGrafter"/>
</dbReference>
<dbReference type="Pfam" id="PF00440">
    <property type="entry name" value="TetR_N"/>
    <property type="match status" value="2"/>
</dbReference>
<evidence type="ECO:0000256" key="1">
    <source>
        <dbReference type="ARBA" id="ARBA00022491"/>
    </source>
</evidence>
<keyword evidence="9" id="KW-1185">Reference proteome</keyword>
<dbReference type="EMBL" id="QRGA01000017">
    <property type="protein sequence ID" value="RDU95905.1"/>
    <property type="molecule type" value="Genomic_DNA"/>
</dbReference>
<dbReference type="AlphaFoldDB" id="A0A3D8JT60"/>